<evidence type="ECO:0008006" key="5">
    <source>
        <dbReference type="Google" id="ProtNLM"/>
    </source>
</evidence>
<keyword evidence="2" id="KW-0732">Signal</keyword>
<proteinExistence type="predicted"/>
<evidence type="ECO:0000256" key="2">
    <source>
        <dbReference type="SAM" id="SignalP"/>
    </source>
</evidence>
<dbReference type="AlphaFoldDB" id="A0A2T5HS65"/>
<dbReference type="RefSeq" id="WP_107815762.1">
    <property type="nucleotide sequence ID" value="NZ_QAOH01000004.1"/>
</dbReference>
<feature type="region of interest" description="Disordered" evidence="1">
    <location>
        <begin position="68"/>
        <end position="152"/>
    </location>
</feature>
<protein>
    <recommendedName>
        <fullName evidence="5">PepSY domain-containing protein</fullName>
    </recommendedName>
</protein>
<feature type="chain" id="PRO_5015710406" description="PepSY domain-containing protein" evidence="2">
    <location>
        <begin position="22"/>
        <end position="152"/>
    </location>
</feature>
<dbReference type="EMBL" id="QAOH01000004">
    <property type="protein sequence ID" value="PTQ74419.1"/>
    <property type="molecule type" value="Genomic_DNA"/>
</dbReference>
<keyword evidence="4" id="KW-1185">Reference proteome</keyword>
<name>A0A2T5HS65_9RHOB</name>
<evidence type="ECO:0000313" key="3">
    <source>
        <dbReference type="EMBL" id="PTQ74419.1"/>
    </source>
</evidence>
<evidence type="ECO:0000256" key="1">
    <source>
        <dbReference type="SAM" id="MobiDB-lite"/>
    </source>
</evidence>
<dbReference type="OrthoDB" id="7875038at2"/>
<sequence>MHKVLMISALVTGLGATVAVAQPTTEEIVSMYPGATRIEIDRGFRYTEVEVYIDGKEVDLRIDNTSGEVVRERERVLSQKEWRDEAYDDDRTNNVGGVEVETDDDDRYDDDRDDDRYDDRDDDDDDDHDDDDDRDDNDDDDDHDDDDDDDDD</sequence>
<feature type="compositionally biased region" description="Acidic residues" evidence="1">
    <location>
        <begin position="100"/>
        <end position="113"/>
    </location>
</feature>
<dbReference type="Proteomes" id="UP000244077">
    <property type="component" value="Unassembled WGS sequence"/>
</dbReference>
<gene>
    <name evidence="3" type="ORF">C8N42_10463</name>
</gene>
<comment type="caution">
    <text evidence="3">The sequence shown here is derived from an EMBL/GenBank/DDBJ whole genome shotgun (WGS) entry which is preliminary data.</text>
</comment>
<organism evidence="3 4">
    <name type="scientific">Celeribacter persicus</name>
    <dbReference type="NCBI Taxonomy" id="1651082"/>
    <lineage>
        <taxon>Bacteria</taxon>
        <taxon>Pseudomonadati</taxon>
        <taxon>Pseudomonadota</taxon>
        <taxon>Alphaproteobacteria</taxon>
        <taxon>Rhodobacterales</taxon>
        <taxon>Roseobacteraceae</taxon>
        <taxon>Celeribacter</taxon>
    </lineage>
</organism>
<evidence type="ECO:0000313" key="4">
    <source>
        <dbReference type="Proteomes" id="UP000244077"/>
    </source>
</evidence>
<reference evidence="3 4" key="1">
    <citation type="submission" date="2018-04" db="EMBL/GenBank/DDBJ databases">
        <title>Genomic Encyclopedia of Archaeal and Bacterial Type Strains, Phase II (KMG-II): from individual species to whole genera.</title>
        <authorList>
            <person name="Goeker M."/>
        </authorList>
    </citation>
    <scope>NUCLEOTIDE SEQUENCE [LARGE SCALE GENOMIC DNA]</scope>
    <source>
        <strain evidence="3 4">DSM 100434</strain>
    </source>
</reference>
<feature type="signal peptide" evidence="2">
    <location>
        <begin position="1"/>
        <end position="21"/>
    </location>
</feature>
<accession>A0A2T5HS65</accession>
<feature type="compositionally biased region" description="Acidic residues" evidence="1">
    <location>
        <begin position="120"/>
        <end position="152"/>
    </location>
</feature>
<feature type="compositionally biased region" description="Basic and acidic residues" evidence="1">
    <location>
        <begin position="69"/>
        <end position="92"/>
    </location>
</feature>